<organism evidence="2 3">
    <name type="scientific">Veillonella absiana</name>
    <dbReference type="NCBI Taxonomy" id="3079305"/>
    <lineage>
        <taxon>Bacteria</taxon>
        <taxon>Bacillati</taxon>
        <taxon>Bacillota</taxon>
        <taxon>Negativicutes</taxon>
        <taxon>Veillonellales</taxon>
        <taxon>Veillonellaceae</taxon>
        <taxon>Veillonella</taxon>
    </lineage>
</organism>
<evidence type="ECO:0000259" key="1">
    <source>
        <dbReference type="PROSITE" id="PS51208"/>
    </source>
</evidence>
<name>A0ABU3Z6W6_9FIRM</name>
<protein>
    <submittedName>
        <fullName evidence="2">Autotransporter outer membrane beta-barrel domain-containing protein</fullName>
    </submittedName>
</protein>
<dbReference type="InterPro" id="IPR006315">
    <property type="entry name" value="OM_autotransptr_brl_dom"/>
</dbReference>
<dbReference type="Gene3D" id="2.40.128.130">
    <property type="entry name" value="Autotransporter beta-domain"/>
    <property type="match status" value="1"/>
</dbReference>
<dbReference type="EMBL" id="JAWJZB010000002">
    <property type="protein sequence ID" value="MDV5087638.1"/>
    <property type="molecule type" value="Genomic_DNA"/>
</dbReference>
<dbReference type="PANTHER" id="PTHR35037">
    <property type="entry name" value="C-TERMINAL REGION OF AIDA-LIKE PROTEIN"/>
    <property type="match status" value="1"/>
</dbReference>
<dbReference type="NCBIfam" id="TIGR01414">
    <property type="entry name" value="autotrans_barl"/>
    <property type="match status" value="1"/>
</dbReference>
<reference evidence="2 3" key="1">
    <citation type="submission" date="2023-10" db="EMBL/GenBank/DDBJ databases">
        <title>Veillonella sp. nov., isolated from a pig farm feces dump.</title>
        <authorList>
            <person name="Chang Y.-H."/>
        </authorList>
    </citation>
    <scope>NUCLEOTIDE SEQUENCE [LARGE SCALE GENOMIC DNA]</scope>
    <source>
        <strain evidence="2 3">YH-vei2233</strain>
    </source>
</reference>
<dbReference type="InterPro" id="IPR036709">
    <property type="entry name" value="Autotransporte_beta_dom_sf"/>
</dbReference>
<dbReference type="PRINTS" id="PR01484">
    <property type="entry name" value="PRTACTNFAMLY"/>
</dbReference>
<dbReference type="RefSeq" id="WP_317329463.1">
    <property type="nucleotide sequence ID" value="NZ_JAWJZA010000005.1"/>
</dbReference>
<dbReference type="Pfam" id="PF03797">
    <property type="entry name" value="Autotransporter"/>
    <property type="match status" value="1"/>
</dbReference>
<dbReference type="InterPro" id="IPR003991">
    <property type="entry name" value="Pertactin_virulence_factor"/>
</dbReference>
<dbReference type="PROSITE" id="PS51208">
    <property type="entry name" value="AUTOTRANSPORTER"/>
    <property type="match status" value="1"/>
</dbReference>
<evidence type="ECO:0000313" key="2">
    <source>
        <dbReference type="EMBL" id="MDV5087638.1"/>
    </source>
</evidence>
<keyword evidence="3" id="KW-1185">Reference proteome</keyword>
<accession>A0ABU3Z6W6</accession>
<sequence>MKYSNNGVSYDSDTAYNEAYNGTEWTANKPGNQYVLANYGEAADVTNVYIVKSEDILMDGGKVLPRLAQAMYGRITDMDNLNKRLGEARFIDQEDGLWVRLRYDRMGKDGQFRLRGKTAELGYDWKKNPEETNSKRGTYHRGVSFKYTWDDVTFGDLASRDSEMKTWSLGAYDTFLGNDGFYHDYILRAGRSKADYSVGVDNVSGSADATFIQAGAEIGKKYDGNKGWFFEPQAQLQYTRINGTKFSDSNDTRAELDSVNSLISRLGIRVGREFGGNDRHQMYGYVNVLHEFMGETGVFAYDNSGAFRSEKTNKGTWMTVGLGGSTQLNDQTSVFIDFEKAIGNDFEQTYRFNAGGQYKF</sequence>
<evidence type="ECO:0000313" key="3">
    <source>
        <dbReference type="Proteomes" id="UP001272515"/>
    </source>
</evidence>
<dbReference type="SUPFAM" id="SSF103515">
    <property type="entry name" value="Autotransporter"/>
    <property type="match status" value="1"/>
</dbReference>
<feature type="domain" description="Autotransporter" evidence="1">
    <location>
        <begin position="90"/>
        <end position="360"/>
    </location>
</feature>
<proteinExistence type="predicted"/>
<gene>
    <name evidence="2" type="ORF">RVY80_02075</name>
</gene>
<comment type="caution">
    <text evidence="2">The sequence shown here is derived from an EMBL/GenBank/DDBJ whole genome shotgun (WGS) entry which is preliminary data.</text>
</comment>
<dbReference type="PANTHER" id="PTHR35037:SF7">
    <property type="entry name" value="AUTOTRANSPORTER"/>
    <property type="match status" value="1"/>
</dbReference>
<dbReference type="Proteomes" id="UP001272515">
    <property type="component" value="Unassembled WGS sequence"/>
</dbReference>
<dbReference type="InterPro" id="IPR051551">
    <property type="entry name" value="Autotransporter_adhesion"/>
</dbReference>
<dbReference type="SMART" id="SM00869">
    <property type="entry name" value="Autotransporter"/>
    <property type="match status" value="1"/>
</dbReference>
<dbReference type="InterPro" id="IPR005546">
    <property type="entry name" value="Autotransporte_beta"/>
</dbReference>